<organism evidence="5 6">
    <name type="scientific">Ferruginibacter yonginensis</name>
    <dbReference type="NCBI Taxonomy" id="1310416"/>
    <lineage>
        <taxon>Bacteria</taxon>
        <taxon>Pseudomonadati</taxon>
        <taxon>Bacteroidota</taxon>
        <taxon>Chitinophagia</taxon>
        <taxon>Chitinophagales</taxon>
        <taxon>Chitinophagaceae</taxon>
        <taxon>Ferruginibacter</taxon>
    </lineage>
</organism>
<keyword evidence="4" id="KW-0671">Queuosine biosynthesis</keyword>
<accession>A0ABV8QR67</accession>
<dbReference type="Gene3D" id="3.40.1780.10">
    <property type="entry name" value="QueA-like"/>
    <property type="match status" value="1"/>
</dbReference>
<dbReference type="PANTHER" id="PTHR30307">
    <property type="entry name" value="S-ADENOSYLMETHIONINE:TRNA RIBOSYLTRANSFERASE-ISOMERASE"/>
    <property type="match status" value="1"/>
</dbReference>
<dbReference type="Gene3D" id="2.40.10.240">
    <property type="entry name" value="QueA-like"/>
    <property type="match status" value="1"/>
</dbReference>
<dbReference type="SUPFAM" id="SSF111337">
    <property type="entry name" value="QueA-like"/>
    <property type="match status" value="1"/>
</dbReference>
<protein>
    <submittedName>
        <fullName evidence="5">S-adenosylmethionine:tRNA ribosyltransferase-isomerase</fullName>
    </submittedName>
</protein>
<dbReference type="EMBL" id="JBHSCZ010000002">
    <property type="protein sequence ID" value="MFC4262806.1"/>
    <property type="molecule type" value="Genomic_DNA"/>
</dbReference>
<reference evidence="6" key="1">
    <citation type="journal article" date="2019" name="Int. J. Syst. Evol. Microbiol.">
        <title>The Global Catalogue of Microorganisms (GCM) 10K type strain sequencing project: providing services to taxonomists for standard genome sequencing and annotation.</title>
        <authorList>
            <consortium name="The Broad Institute Genomics Platform"/>
            <consortium name="The Broad Institute Genome Sequencing Center for Infectious Disease"/>
            <person name="Wu L."/>
            <person name="Ma J."/>
        </authorList>
    </citation>
    <scope>NUCLEOTIDE SEQUENCE [LARGE SCALE GENOMIC DNA]</scope>
    <source>
        <strain evidence="6">CECT 8289</strain>
    </source>
</reference>
<dbReference type="Proteomes" id="UP001595907">
    <property type="component" value="Unassembled WGS sequence"/>
</dbReference>
<keyword evidence="2" id="KW-0808">Transferase</keyword>
<keyword evidence="1" id="KW-0963">Cytoplasm</keyword>
<proteinExistence type="predicted"/>
<dbReference type="PANTHER" id="PTHR30307:SF0">
    <property type="entry name" value="S-ADENOSYLMETHIONINE:TRNA RIBOSYLTRANSFERASE-ISOMERASE"/>
    <property type="match status" value="1"/>
</dbReference>
<dbReference type="Pfam" id="PF02547">
    <property type="entry name" value="Queuosine_synth"/>
    <property type="match status" value="1"/>
</dbReference>
<evidence type="ECO:0000313" key="5">
    <source>
        <dbReference type="EMBL" id="MFC4262806.1"/>
    </source>
</evidence>
<name>A0ABV8QR67_9BACT</name>
<comment type="caution">
    <text evidence="5">The sequence shown here is derived from an EMBL/GenBank/DDBJ whole genome shotgun (WGS) entry which is preliminary data.</text>
</comment>
<evidence type="ECO:0000256" key="2">
    <source>
        <dbReference type="ARBA" id="ARBA00022679"/>
    </source>
</evidence>
<sequence length="422" mass="46854">MDSGGISFFKIMHPQQLSINDFDYNLPETQIALHPLKERDASQLLVYKNQQISSATFAAIDQYLPDDALLIFNNTKVINARIKFVKPTGAVIEVFCLEPVGTFTDYAMVMASNQTVQWKCLVGGAAKWKDEVLQKTMEIDGKTVVLSATKIEKITEAFIISFSWTPNEVSFATIIEAAGTVPLPPYIKRQTADADTERYQTIFAENSGSVAAPTAGLHFSEAVFEKLSAKGCAKAFVTLHVGAGTFKPVKAATMAAHEMHAEYIDVTIPAIQQIIQQLGNIVAVGTTSLRTIESLYWLGVKIIVEQPSSMPTIYQWDVYEPPLKDVTISAKESLQALVNWMQAHQQKHLFTKTQILIAPGYQFKIANMLVTNFHQPKSTLLLLVAAAIGDDWKLLYEYALKNEFRFLSYGDANLIYLNQAKG</sequence>
<dbReference type="InterPro" id="IPR003699">
    <property type="entry name" value="QueA"/>
</dbReference>
<keyword evidence="6" id="KW-1185">Reference proteome</keyword>
<evidence type="ECO:0000256" key="3">
    <source>
        <dbReference type="ARBA" id="ARBA00022691"/>
    </source>
</evidence>
<gene>
    <name evidence="5" type="ORF">ACFOWM_07960</name>
</gene>
<evidence type="ECO:0000256" key="1">
    <source>
        <dbReference type="ARBA" id="ARBA00022490"/>
    </source>
</evidence>
<dbReference type="RefSeq" id="WP_379708614.1">
    <property type="nucleotide sequence ID" value="NZ_JBHSCZ010000002.1"/>
</dbReference>
<dbReference type="InterPro" id="IPR042119">
    <property type="entry name" value="QueA_dom2"/>
</dbReference>
<dbReference type="InterPro" id="IPR036100">
    <property type="entry name" value="QueA_sf"/>
</dbReference>
<evidence type="ECO:0000256" key="4">
    <source>
        <dbReference type="ARBA" id="ARBA00022785"/>
    </source>
</evidence>
<keyword evidence="3" id="KW-0949">S-adenosyl-L-methionine</keyword>
<evidence type="ECO:0000313" key="6">
    <source>
        <dbReference type="Proteomes" id="UP001595907"/>
    </source>
</evidence>
<dbReference type="InterPro" id="IPR042118">
    <property type="entry name" value="QueA_dom1"/>
</dbReference>